<dbReference type="Pfam" id="PF13843">
    <property type="entry name" value="DDE_Tnp_1_7"/>
    <property type="match status" value="1"/>
</dbReference>
<accession>A0A087UIH4</accession>
<evidence type="ECO:0000259" key="1">
    <source>
        <dbReference type="Pfam" id="PF13843"/>
    </source>
</evidence>
<organism evidence="2 3">
    <name type="scientific">Stegodyphus mimosarum</name>
    <name type="common">African social velvet spider</name>
    <dbReference type="NCBI Taxonomy" id="407821"/>
    <lineage>
        <taxon>Eukaryota</taxon>
        <taxon>Metazoa</taxon>
        <taxon>Ecdysozoa</taxon>
        <taxon>Arthropoda</taxon>
        <taxon>Chelicerata</taxon>
        <taxon>Arachnida</taxon>
        <taxon>Araneae</taxon>
        <taxon>Araneomorphae</taxon>
        <taxon>Entelegynae</taxon>
        <taxon>Eresoidea</taxon>
        <taxon>Eresidae</taxon>
        <taxon>Stegodyphus</taxon>
    </lineage>
</organism>
<evidence type="ECO:0000313" key="2">
    <source>
        <dbReference type="EMBL" id="KFM77163.1"/>
    </source>
</evidence>
<dbReference type="EMBL" id="KK119955">
    <property type="protein sequence ID" value="KFM77163.1"/>
    <property type="molecule type" value="Genomic_DNA"/>
</dbReference>
<dbReference type="PANTHER" id="PTHR47272">
    <property type="entry name" value="DDE_TNP_1_7 DOMAIN-CONTAINING PROTEIN"/>
    <property type="match status" value="1"/>
</dbReference>
<proteinExistence type="predicted"/>
<dbReference type="AlphaFoldDB" id="A0A087UIH4"/>
<dbReference type="InterPro" id="IPR029526">
    <property type="entry name" value="PGBD"/>
</dbReference>
<dbReference type="OrthoDB" id="6434956at2759"/>
<dbReference type="Proteomes" id="UP000054359">
    <property type="component" value="Unassembled WGS sequence"/>
</dbReference>
<reference evidence="2 3" key="1">
    <citation type="submission" date="2013-11" db="EMBL/GenBank/DDBJ databases">
        <title>Genome sequencing of Stegodyphus mimosarum.</title>
        <authorList>
            <person name="Bechsgaard J."/>
        </authorList>
    </citation>
    <scope>NUCLEOTIDE SEQUENCE [LARGE SCALE GENOMIC DNA]</scope>
</reference>
<feature type="domain" description="PiggyBac transposable element-derived protein" evidence="1">
    <location>
        <begin position="9"/>
        <end position="83"/>
    </location>
</feature>
<evidence type="ECO:0000313" key="3">
    <source>
        <dbReference type="Proteomes" id="UP000054359"/>
    </source>
</evidence>
<keyword evidence="3" id="KW-1185">Reference proteome</keyword>
<feature type="non-terminal residue" evidence="2">
    <location>
        <position position="84"/>
    </location>
</feature>
<sequence>MGRGAADQKFDPNNQIAAVRWNDNRVGSVLTNFEDTECRSKVERRVKGGRQKVDIPACITTYNKYKNGVDLLDSCMETYFPSIQ</sequence>
<protein>
    <recommendedName>
        <fullName evidence="1">PiggyBac transposable element-derived protein domain-containing protein</fullName>
    </recommendedName>
</protein>
<gene>
    <name evidence="2" type="ORF">X975_10591</name>
</gene>
<name>A0A087UIH4_STEMI</name>